<dbReference type="EMBL" id="JAHLQT010021080">
    <property type="protein sequence ID" value="KAG7168009.1"/>
    <property type="molecule type" value="Genomic_DNA"/>
</dbReference>
<gene>
    <name evidence="2" type="primary">Grid1-L42</name>
    <name evidence="2" type="ORF">Hamer_G018443</name>
</gene>
<feature type="compositionally biased region" description="Basic and acidic residues" evidence="1">
    <location>
        <begin position="442"/>
        <end position="455"/>
    </location>
</feature>
<feature type="region of interest" description="Disordered" evidence="1">
    <location>
        <begin position="435"/>
        <end position="455"/>
    </location>
</feature>
<evidence type="ECO:0000313" key="2">
    <source>
        <dbReference type="EMBL" id="KAG7168009.1"/>
    </source>
</evidence>
<evidence type="ECO:0000313" key="3">
    <source>
        <dbReference type="Proteomes" id="UP000747542"/>
    </source>
</evidence>
<name>A0A8J5KDP0_HOMAM</name>
<keyword evidence="2" id="KW-0675">Receptor</keyword>
<keyword evidence="3" id="KW-1185">Reference proteome</keyword>
<dbReference type="Proteomes" id="UP000747542">
    <property type="component" value="Unassembled WGS sequence"/>
</dbReference>
<feature type="region of interest" description="Disordered" evidence="1">
    <location>
        <begin position="272"/>
        <end position="291"/>
    </location>
</feature>
<dbReference type="AlphaFoldDB" id="A0A8J5KDP0"/>
<accession>A0A8J5KDP0</accession>
<evidence type="ECO:0000256" key="1">
    <source>
        <dbReference type="SAM" id="MobiDB-lite"/>
    </source>
</evidence>
<dbReference type="Gene3D" id="3.40.190.10">
    <property type="entry name" value="Periplasmic binding protein-like II"/>
    <property type="match status" value="1"/>
</dbReference>
<protein>
    <submittedName>
        <fullName evidence="2">Putative Glutamate receptor ionotropic, delta-1-like 42</fullName>
    </submittedName>
</protein>
<organism evidence="2 3">
    <name type="scientific">Homarus americanus</name>
    <name type="common">American lobster</name>
    <dbReference type="NCBI Taxonomy" id="6706"/>
    <lineage>
        <taxon>Eukaryota</taxon>
        <taxon>Metazoa</taxon>
        <taxon>Ecdysozoa</taxon>
        <taxon>Arthropoda</taxon>
        <taxon>Crustacea</taxon>
        <taxon>Multicrustacea</taxon>
        <taxon>Malacostraca</taxon>
        <taxon>Eumalacostraca</taxon>
        <taxon>Eucarida</taxon>
        <taxon>Decapoda</taxon>
        <taxon>Pleocyemata</taxon>
        <taxon>Astacidea</taxon>
        <taxon>Nephropoidea</taxon>
        <taxon>Nephropidae</taxon>
        <taxon>Homarus</taxon>
    </lineage>
</organism>
<reference evidence="2" key="1">
    <citation type="journal article" date="2021" name="Sci. Adv.">
        <title>The American lobster genome reveals insights on longevity, neural, and immune adaptations.</title>
        <authorList>
            <person name="Polinski J.M."/>
            <person name="Zimin A.V."/>
            <person name="Clark K.F."/>
            <person name="Kohn A.B."/>
            <person name="Sadowski N."/>
            <person name="Timp W."/>
            <person name="Ptitsyn A."/>
            <person name="Khanna P."/>
            <person name="Romanova D.Y."/>
            <person name="Williams P."/>
            <person name="Greenwood S.J."/>
            <person name="Moroz L.L."/>
            <person name="Walt D.R."/>
            <person name="Bodnar A.G."/>
        </authorList>
    </citation>
    <scope>NUCLEOTIDE SEQUENCE</scope>
    <source>
        <strain evidence="2">GMGI-L3</strain>
    </source>
</reference>
<feature type="compositionally biased region" description="Low complexity" evidence="1">
    <location>
        <begin position="273"/>
        <end position="291"/>
    </location>
</feature>
<proteinExistence type="predicted"/>
<sequence>MEDHSITKLSVVVMMMMMVVKGSLVTTTTTILPHRGVPQESTEGLYSSTSTPTPTGVLLAVLQDVTKASCTVVVITDSFTSPQRILEEFMAAGVWFGVVLLQEEHLRRANNTSQGHHYLLHLIERARQVRQSNTCVSVVAVSDDPSFWASFGYWSVRGRLLVWQTRMVVVTRLPLPELQALVNTSWTFTMMNTLMLIGAPQRWEVYRHLPYTNQGAQVVRMAIWRPTDGLNLLHGHQLFSYKFSNFHGAKVNVTALPYKPYWIEEEEEEKIAKTSSSKSKTSSSNSKTSSKISKKYSGADWLLLESMSEALNFTINVLPVKSWDEVVMMVEERTSFVASVVHLMLRNRVERYGFTCSYEHDVNLAFGMAKPLLRPRWESLYYPLGDEVWGACLLVLLIYPSILLLDHDAILRGRVPTLPQEFGVPRLQEVGGAHVRRGVGRGRTDQGGDGEASHP</sequence>
<comment type="caution">
    <text evidence="2">The sequence shown here is derived from an EMBL/GenBank/DDBJ whole genome shotgun (WGS) entry which is preliminary data.</text>
</comment>